<sequence>MPRNIGRIALFHRGRVNSKLAAQTNTCLARCNLHPGMRTFRKSNSRVRPAAAPTRRLALTALRAVTFTPRMEALSVANHHLIRLLSFRAGTESFRPAAPACPQADLASTPRHARQVEER</sequence>
<gene>
    <name evidence="2" type="ORF">Pen02_10770</name>
</gene>
<dbReference type="EMBL" id="BONW01000003">
    <property type="protein sequence ID" value="GIG86141.1"/>
    <property type="molecule type" value="Genomic_DNA"/>
</dbReference>
<evidence type="ECO:0000313" key="3">
    <source>
        <dbReference type="Proteomes" id="UP000646749"/>
    </source>
</evidence>
<protein>
    <submittedName>
        <fullName evidence="2">Uncharacterized protein</fullName>
    </submittedName>
</protein>
<dbReference type="Proteomes" id="UP000646749">
    <property type="component" value="Unassembled WGS sequence"/>
</dbReference>
<comment type="caution">
    <text evidence="2">The sequence shown here is derived from an EMBL/GenBank/DDBJ whole genome shotgun (WGS) entry which is preliminary data.</text>
</comment>
<accession>A0ABQ4DUL4</accession>
<proteinExistence type="predicted"/>
<keyword evidence="3" id="KW-1185">Reference proteome</keyword>
<name>A0ABQ4DUL4_9ACTN</name>
<reference evidence="2 3" key="1">
    <citation type="submission" date="2021-01" db="EMBL/GenBank/DDBJ databases">
        <title>Whole genome shotgun sequence of Plantactinospora endophytica NBRC 110450.</title>
        <authorList>
            <person name="Komaki H."/>
            <person name="Tamura T."/>
        </authorList>
    </citation>
    <scope>NUCLEOTIDE SEQUENCE [LARGE SCALE GENOMIC DNA]</scope>
    <source>
        <strain evidence="2 3">NBRC 110450</strain>
    </source>
</reference>
<evidence type="ECO:0000256" key="1">
    <source>
        <dbReference type="SAM" id="MobiDB-lite"/>
    </source>
</evidence>
<feature type="region of interest" description="Disordered" evidence="1">
    <location>
        <begin position="98"/>
        <end position="119"/>
    </location>
</feature>
<evidence type="ECO:0000313" key="2">
    <source>
        <dbReference type="EMBL" id="GIG86141.1"/>
    </source>
</evidence>
<organism evidence="2 3">
    <name type="scientific">Plantactinospora endophytica</name>
    <dbReference type="NCBI Taxonomy" id="673535"/>
    <lineage>
        <taxon>Bacteria</taxon>
        <taxon>Bacillati</taxon>
        <taxon>Actinomycetota</taxon>
        <taxon>Actinomycetes</taxon>
        <taxon>Micromonosporales</taxon>
        <taxon>Micromonosporaceae</taxon>
        <taxon>Plantactinospora</taxon>
    </lineage>
</organism>